<dbReference type="AlphaFoldDB" id="A0A1F8EAJ8"/>
<evidence type="ECO:0000313" key="8">
    <source>
        <dbReference type="Proteomes" id="UP000178520"/>
    </source>
</evidence>
<evidence type="ECO:0000256" key="2">
    <source>
        <dbReference type="ARBA" id="ARBA00022827"/>
    </source>
</evidence>
<dbReference type="SUPFAM" id="SSF51905">
    <property type="entry name" value="FAD/NAD(P)-binding domain"/>
    <property type="match status" value="1"/>
</dbReference>
<keyword evidence="3" id="KW-0560">Oxidoreductase</keyword>
<name>A0A1F8EAJ8_9BACT</name>
<evidence type="ECO:0000259" key="6">
    <source>
        <dbReference type="Pfam" id="PF07992"/>
    </source>
</evidence>
<dbReference type="InterPro" id="IPR023753">
    <property type="entry name" value="FAD/NAD-binding_dom"/>
</dbReference>
<feature type="domain" description="FAD/NAD(P)-binding" evidence="6">
    <location>
        <begin position="2"/>
        <end position="307"/>
    </location>
</feature>
<organism evidence="7 8">
    <name type="scientific">Candidatus Yanofskybacteria bacterium RIFCSPHIGHO2_01_FULL_41_21</name>
    <dbReference type="NCBI Taxonomy" id="1802660"/>
    <lineage>
        <taxon>Bacteria</taxon>
        <taxon>Candidatus Yanofskyibacteriota</taxon>
    </lineage>
</organism>
<dbReference type="PANTHER" id="PTHR48105">
    <property type="entry name" value="THIOREDOXIN REDUCTASE 1-RELATED-RELATED"/>
    <property type="match status" value="1"/>
</dbReference>
<protein>
    <recommendedName>
        <fullName evidence="6">FAD/NAD(P)-binding domain-containing protein</fullName>
    </recommendedName>
</protein>
<keyword evidence="1" id="KW-0285">Flavoprotein</keyword>
<evidence type="ECO:0000256" key="5">
    <source>
        <dbReference type="ARBA" id="ARBA00023284"/>
    </source>
</evidence>
<dbReference type="EMBL" id="MGJA01000013">
    <property type="protein sequence ID" value="OGM97369.1"/>
    <property type="molecule type" value="Genomic_DNA"/>
</dbReference>
<gene>
    <name evidence="7" type="ORF">A2735_03300</name>
</gene>
<dbReference type="PRINTS" id="PR00469">
    <property type="entry name" value="PNDRDTASEII"/>
</dbReference>
<evidence type="ECO:0000256" key="1">
    <source>
        <dbReference type="ARBA" id="ARBA00022630"/>
    </source>
</evidence>
<dbReference type="Gene3D" id="3.50.50.60">
    <property type="entry name" value="FAD/NAD(P)-binding domain"/>
    <property type="match status" value="2"/>
</dbReference>
<dbReference type="PRINTS" id="PR00368">
    <property type="entry name" value="FADPNR"/>
</dbReference>
<sequence>MFDLIIIGGSAAATTAGVYAARRGLNPARPDDSGQSGGFKIITKEFGGEVATSGEIENWPGIVHTDGLSLAEQFRVHLNTNHVTPEEGVVVSSITKQIDGNFVISTEVDGEKKEYTSRAVIVTTGVHPKELGVPGEKEFRNKGVTYCTTCDGPLFQGKITTVVGGGNSALESALMLADIASQVFVVNKNDKFKGEQILIDKLNARQNVKIIYQAKTTEIKGDSAGGLVSELVYTDSSGVLQTLKTDGVFIHIGMVPNSGIVPEDILKDKFGQIIVDDHCATNIPGLFAAGDVTDVPFKQIVIAAGQGCIATLSAVEYLNRK</sequence>
<keyword evidence="5" id="KW-0676">Redox-active center</keyword>
<dbReference type="STRING" id="1802660.A2735_03300"/>
<dbReference type="PROSITE" id="PS00573">
    <property type="entry name" value="PYRIDINE_REDOX_2"/>
    <property type="match status" value="1"/>
</dbReference>
<dbReference type="InterPro" id="IPR050097">
    <property type="entry name" value="Ferredoxin-NADP_redctase_2"/>
</dbReference>
<accession>A0A1F8EAJ8</accession>
<evidence type="ECO:0000313" key="7">
    <source>
        <dbReference type="EMBL" id="OGM97369.1"/>
    </source>
</evidence>
<dbReference type="InterPro" id="IPR008255">
    <property type="entry name" value="Pyr_nucl-diS_OxRdtase_2_AS"/>
</dbReference>
<proteinExistence type="predicted"/>
<dbReference type="Pfam" id="PF07992">
    <property type="entry name" value="Pyr_redox_2"/>
    <property type="match status" value="1"/>
</dbReference>
<evidence type="ECO:0000256" key="3">
    <source>
        <dbReference type="ARBA" id="ARBA00023002"/>
    </source>
</evidence>
<keyword evidence="2" id="KW-0274">FAD</keyword>
<keyword evidence="4" id="KW-1015">Disulfide bond</keyword>
<dbReference type="GO" id="GO:0016668">
    <property type="term" value="F:oxidoreductase activity, acting on a sulfur group of donors, NAD(P) as acceptor"/>
    <property type="evidence" value="ECO:0007669"/>
    <property type="project" value="UniProtKB-ARBA"/>
</dbReference>
<dbReference type="Proteomes" id="UP000178520">
    <property type="component" value="Unassembled WGS sequence"/>
</dbReference>
<dbReference type="InterPro" id="IPR036188">
    <property type="entry name" value="FAD/NAD-bd_sf"/>
</dbReference>
<reference evidence="7 8" key="1">
    <citation type="journal article" date="2016" name="Nat. Commun.">
        <title>Thousands of microbial genomes shed light on interconnected biogeochemical processes in an aquifer system.</title>
        <authorList>
            <person name="Anantharaman K."/>
            <person name="Brown C.T."/>
            <person name="Hug L.A."/>
            <person name="Sharon I."/>
            <person name="Castelle C.J."/>
            <person name="Probst A.J."/>
            <person name="Thomas B.C."/>
            <person name="Singh A."/>
            <person name="Wilkins M.J."/>
            <person name="Karaoz U."/>
            <person name="Brodie E.L."/>
            <person name="Williams K.H."/>
            <person name="Hubbard S.S."/>
            <person name="Banfield J.F."/>
        </authorList>
    </citation>
    <scope>NUCLEOTIDE SEQUENCE [LARGE SCALE GENOMIC DNA]</scope>
</reference>
<comment type="caution">
    <text evidence="7">The sequence shown here is derived from an EMBL/GenBank/DDBJ whole genome shotgun (WGS) entry which is preliminary data.</text>
</comment>
<evidence type="ECO:0000256" key="4">
    <source>
        <dbReference type="ARBA" id="ARBA00023157"/>
    </source>
</evidence>